<protein>
    <submittedName>
        <fullName evidence="2">Uncharacterized protein</fullName>
    </submittedName>
</protein>
<evidence type="ECO:0000313" key="2">
    <source>
        <dbReference type="EMBL" id="OLP80330.1"/>
    </source>
</evidence>
<evidence type="ECO:0000313" key="3">
    <source>
        <dbReference type="Proteomes" id="UP000186817"/>
    </source>
</evidence>
<gene>
    <name evidence="2" type="ORF">AK812_SmicGene39256</name>
</gene>
<dbReference type="OrthoDB" id="412050at2759"/>
<sequence length="675" mass="73550">MTRAPQPGDPPGAPYTQRRPHLIPPEELTPHVGTCPHTLVNSLRRDLDGDEPRLLPLDAATLPSADDSNPDSGSEWLGAYLLAPHYKTLTLAIRPPERSMRSALDLLLDRSPDIPGAFFDTVLPLRPQRFGGIGSFVRFSSTVRNTGVGGQAVVVLDLTRVGGQYFAAVLAKELAYQTLIDYIVPLTSCHDVALSVFIGYRTRRWPESALVTLRDGDVITVLRQEYEASPPIRAEDLFNTGTKWRFPRDIPRFTYGESLCVLHRDRRYLLPEHHHYGMTSNTTLLLFPELRPFDESEADSSTSTPTRRASLWDESEPPASAAQEDDWGEPRGPTFEGVTVVDPSLPPGQGWNEGVEAEPPAVLTDTTTPLRDVGAAPDDASATSSPRPALAAPQEAVSPPSATGLFAAVRIQALVYVPDFVPEVVDLNIEVPQALPAFLESLQAARLAYQSASFPVLFPATPQPASAFAILVAGPMWQQFTTVVLFDCLDYDGTLFAKSVHQRLSRESLLLAAGIPPDAAVHVYLRGSLHHLHLDQRVALENGDTIQIIRRGSLLGECSSLEDKLASTDQWDPHAALPGPRSHFNGCFQMLSEGQPFPFRIAPGGHSSFKRDIAQVLGSQEQRLTLKTSVPRIVDAFPFGHWATGVIVATEALSRALSRAILAKMLLLVPGAGHP</sequence>
<accession>A0A1Q9CBM1</accession>
<feature type="compositionally biased region" description="Low complexity" evidence="1">
    <location>
        <begin position="375"/>
        <end position="389"/>
    </location>
</feature>
<feature type="region of interest" description="Disordered" evidence="1">
    <location>
        <begin position="295"/>
        <end position="396"/>
    </location>
</feature>
<dbReference type="Proteomes" id="UP000186817">
    <property type="component" value="Unassembled WGS sequence"/>
</dbReference>
<keyword evidence="3" id="KW-1185">Reference proteome</keyword>
<name>A0A1Q9CBM1_SYMMI</name>
<organism evidence="2 3">
    <name type="scientific">Symbiodinium microadriaticum</name>
    <name type="common">Dinoflagellate</name>
    <name type="synonym">Zooxanthella microadriatica</name>
    <dbReference type="NCBI Taxonomy" id="2951"/>
    <lineage>
        <taxon>Eukaryota</taxon>
        <taxon>Sar</taxon>
        <taxon>Alveolata</taxon>
        <taxon>Dinophyceae</taxon>
        <taxon>Suessiales</taxon>
        <taxon>Symbiodiniaceae</taxon>
        <taxon>Symbiodinium</taxon>
    </lineage>
</organism>
<dbReference type="AlphaFoldDB" id="A0A1Q9CBM1"/>
<feature type="region of interest" description="Disordered" evidence="1">
    <location>
        <begin position="51"/>
        <end position="70"/>
    </location>
</feature>
<feature type="non-terminal residue" evidence="2">
    <location>
        <position position="675"/>
    </location>
</feature>
<reference evidence="2 3" key="1">
    <citation type="submission" date="2016-02" db="EMBL/GenBank/DDBJ databases">
        <title>Genome analysis of coral dinoflagellate symbionts highlights evolutionary adaptations to a symbiotic lifestyle.</title>
        <authorList>
            <person name="Aranda M."/>
            <person name="Li Y."/>
            <person name="Liew Y.J."/>
            <person name="Baumgarten S."/>
            <person name="Simakov O."/>
            <person name="Wilson M."/>
            <person name="Piel J."/>
            <person name="Ashoor H."/>
            <person name="Bougouffa S."/>
            <person name="Bajic V.B."/>
            <person name="Ryu T."/>
            <person name="Ravasi T."/>
            <person name="Bayer T."/>
            <person name="Micklem G."/>
            <person name="Kim H."/>
            <person name="Bhak J."/>
            <person name="Lajeunesse T.C."/>
            <person name="Voolstra C.R."/>
        </authorList>
    </citation>
    <scope>NUCLEOTIDE SEQUENCE [LARGE SCALE GENOMIC DNA]</scope>
    <source>
        <strain evidence="2 3">CCMP2467</strain>
    </source>
</reference>
<proteinExistence type="predicted"/>
<comment type="caution">
    <text evidence="2">The sequence shown here is derived from an EMBL/GenBank/DDBJ whole genome shotgun (WGS) entry which is preliminary data.</text>
</comment>
<evidence type="ECO:0000256" key="1">
    <source>
        <dbReference type="SAM" id="MobiDB-lite"/>
    </source>
</evidence>
<feature type="region of interest" description="Disordered" evidence="1">
    <location>
        <begin position="1"/>
        <end position="34"/>
    </location>
</feature>
<dbReference type="EMBL" id="LSRX01001388">
    <property type="protein sequence ID" value="OLP80330.1"/>
    <property type="molecule type" value="Genomic_DNA"/>
</dbReference>